<dbReference type="GO" id="GO:0006749">
    <property type="term" value="P:glutathione metabolic process"/>
    <property type="evidence" value="ECO:0007669"/>
    <property type="project" value="TreeGrafter"/>
</dbReference>
<dbReference type="GO" id="GO:0005737">
    <property type="term" value="C:cytoplasm"/>
    <property type="evidence" value="ECO:0007669"/>
    <property type="project" value="InterPro"/>
</dbReference>
<dbReference type="InterPro" id="IPR040079">
    <property type="entry name" value="Glutathione_S-Trfase"/>
</dbReference>
<dbReference type="GO" id="GO:0006559">
    <property type="term" value="P:L-phenylalanine catabolic process"/>
    <property type="evidence" value="ECO:0007669"/>
    <property type="project" value="TreeGrafter"/>
</dbReference>
<feature type="domain" description="GST C-terminal" evidence="3">
    <location>
        <begin position="94"/>
        <end position="222"/>
    </location>
</feature>
<evidence type="ECO:0000313" key="4">
    <source>
        <dbReference type="EMBL" id="VAW59024.1"/>
    </source>
</evidence>
<dbReference type="CDD" id="cd03191">
    <property type="entry name" value="GST_C_Zeta"/>
    <property type="match status" value="1"/>
</dbReference>
<dbReference type="InterPro" id="IPR036282">
    <property type="entry name" value="Glutathione-S-Trfase_C_sf"/>
</dbReference>
<dbReference type="Gene3D" id="3.40.30.10">
    <property type="entry name" value="Glutaredoxin"/>
    <property type="match status" value="1"/>
</dbReference>
<keyword evidence="4" id="KW-0808">Transferase</keyword>
<dbReference type="SFLD" id="SFLDG00358">
    <property type="entry name" value="Main_(cytGST)"/>
    <property type="match status" value="1"/>
</dbReference>
<dbReference type="PROSITE" id="PS50404">
    <property type="entry name" value="GST_NTER"/>
    <property type="match status" value="1"/>
</dbReference>
<dbReference type="GO" id="GO:0004364">
    <property type="term" value="F:glutathione transferase activity"/>
    <property type="evidence" value="ECO:0007669"/>
    <property type="project" value="UniProtKB-EC"/>
</dbReference>
<gene>
    <name evidence="4" type="ORF">MNBD_GAMMA11-1101</name>
</gene>
<feature type="domain" description="GST N-terminal" evidence="2">
    <location>
        <begin position="2"/>
        <end position="89"/>
    </location>
</feature>
<evidence type="ECO:0000259" key="2">
    <source>
        <dbReference type="PROSITE" id="PS50404"/>
    </source>
</evidence>
<dbReference type="SUPFAM" id="SSF47616">
    <property type="entry name" value="GST C-terminal domain-like"/>
    <property type="match status" value="1"/>
</dbReference>
<keyword evidence="4" id="KW-0413">Isomerase</keyword>
<protein>
    <submittedName>
        <fullName evidence="4">Maleylacetoacetate isomerase @ Glutathione S-transferase, zeta</fullName>
        <ecNumber evidence="4">2.5.1.18</ecNumber>
        <ecNumber evidence="4">5.2.1.2</ecNumber>
    </submittedName>
</protein>
<dbReference type="InterPro" id="IPR005955">
    <property type="entry name" value="GST_Zeta"/>
</dbReference>
<name>A0A3B0XS60_9ZZZZ</name>
<dbReference type="PROSITE" id="PS50405">
    <property type="entry name" value="GST_CTER"/>
    <property type="match status" value="1"/>
</dbReference>
<reference evidence="4" key="1">
    <citation type="submission" date="2018-06" db="EMBL/GenBank/DDBJ databases">
        <authorList>
            <person name="Zhirakovskaya E."/>
        </authorList>
    </citation>
    <scope>NUCLEOTIDE SEQUENCE</scope>
</reference>
<evidence type="ECO:0000259" key="3">
    <source>
        <dbReference type="PROSITE" id="PS50405"/>
    </source>
</evidence>
<evidence type="ECO:0000256" key="1">
    <source>
        <dbReference type="ARBA" id="ARBA00010007"/>
    </source>
</evidence>
<dbReference type="Pfam" id="PF13409">
    <property type="entry name" value="GST_N_2"/>
    <property type="match status" value="1"/>
</dbReference>
<accession>A0A3B0XS60</accession>
<dbReference type="PANTHER" id="PTHR42673">
    <property type="entry name" value="MALEYLACETOACETATE ISOMERASE"/>
    <property type="match status" value="1"/>
</dbReference>
<dbReference type="Gene3D" id="1.20.1050.10">
    <property type="match status" value="1"/>
</dbReference>
<dbReference type="SUPFAM" id="SSF52833">
    <property type="entry name" value="Thioredoxin-like"/>
    <property type="match status" value="1"/>
</dbReference>
<dbReference type="InterPro" id="IPR036249">
    <property type="entry name" value="Thioredoxin-like_sf"/>
</dbReference>
<dbReference type="GO" id="GO:0016034">
    <property type="term" value="F:maleylacetoacetate isomerase activity"/>
    <property type="evidence" value="ECO:0007669"/>
    <property type="project" value="UniProtKB-EC"/>
</dbReference>
<dbReference type="SFLD" id="SFLDS00019">
    <property type="entry name" value="Glutathione_Transferase_(cytos"/>
    <property type="match status" value="1"/>
</dbReference>
<dbReference type="NCBIfam" id="TIGR01262">
    <property type="entry name" value="maiA"/>
    <property type="match status" value="1"/>
</dbReference>
<dbReference type="EMBL" id="UOFG01000058">
    <property type="protein sequence ID" value="VAW59024.1"/>
    <property type="molecule type" value="Genomic_DNA"/>
</dbReference>
<dbReference type="EC" id="2.5.1.18" evidence="4"/>
<dbReference type="InterPro" id="IPR010987">
    <property type="entry name" value="Glutathione-S-Trfase_C-like"/>
</dbReference>
<sequence length="222" mass="25302">MASMILYSYSKSSSAFRVRIALNLKSIAYDIHAVNLLPDNTGGQAENWHEDYLSINPQGLVPALSVDEQIISQSSAIMEYLQEVYPETPLLPENTLQRAYVRSLVQIISCDIQPLNNLRVLDYLKTQFNCNKTQIDQWYSQWISEGLTAFEKQLNTHSHQKGFCAGDNPGLADAFLIPQLYNARRYQCDISHLKQCTFIEKNCLTIRAFQDALPENQADYIT</sequence>
<dbReference type="InterPro" id="IPR004045">
    <property type="entry name" value="Glutathione_S-Trfase_N"/>
</dbReference>
<dbReference type="InterPro" id="IPR034330">
    <property type="entry name" value="GST_Zeta_C"/>
</dbReference>
<dbReference type="AlphaFoldDB" id="A0A3B0XS60"/>
<organism evidence="4">
    <name type="scientific">hydrothermal vent metagenome</name>
    <dbReference type="NCBI Taxonomy" id="652676"/>
    <lineage>
        <taxon>unclassified sequences</taxon>
        <taxon>metagenomes</taxon>
        <taxon>ecological metagenomes</taxon>
    </lineage>
</organism>
<dbReference type="EC" id="5.2.1.2" evidence="4"/>
<proteinExistence type="inferred from homology"/>
<comment type="similarity">
    <text evidence="1">Belongs to the GST superfamily. Zeta family.</text>
</comment>
<dbReference type="PANTHER" id="PTHR42673:SF4">
    <property type="entry name" value="MALEYLACETOACETATE ISOMERASE"/>
    <property type="match status" value="1"/>
</dbReference>